<keyword evidence="2 5" id="KW-0238">DNA-binding</keyword>
<dbReference type="PROSITE" id="PS50995">
    <property type="entry name" value="HTH_MARR_2"/>
    <property type="match status" value="1"/>
</dbReference>
<evidence type="ECO:0000256" key="3">
    <source>
        <dbReference type="ARBA" id="ARBA00023163"/>
    </source>
</evidence>
<evidence type="ECO:0000256" key="1">
    <source>
        <dbReference type="ARBA" id="ARBA00023015"/>
    </source>
</evidence>
<feature type="domain" description="HTH marR-type" evidence="4">
    <location>
        <begin position="1"/>
        <end position="131"/>
    </location>
</feature>
<dbReference type="PANTHER" id="PTHR42756">
    <property type="entry name" value="TRANSCRIPTIONAL REGULATOR, MARR"/>
    <property type="match status" value="1"/>
</dbReference>
<evidence type="ECO:0000313" key="6">
    <source>
        <dbReference type="Proteomes" id="UP000319014"/>
    </source>
</evidence>
<organism evidence="5 6">
    <name type="scientific">Paracoccus laeviglucosivorans</name>
    <dbReference type="NCBI Taxonomy" id="1197861"/>
    <lineage>
        <taxon>Bacteria</taxon>
        <taxon>Pseudomonadati</taxon>
        <taxon>Pseudomonadota</taxon>
        <taxon>Alphaproteobacteria</taxon>
        <taxon>Rhodobacterales</taxon>
        <taxon>Paracoccaceae</taxon>
        <taxon>Paracoccus</taxon>
    </lineage>
</organism>
<keyword evidence="3" id="KW-0804">Transcription</keyword>
<dbReference type="AlphaFoldDB" id="A0A521FVR2"/>
<reference evidence="5 6" key="1">
    <citation type="submission" date="2017-05" db="EMBL/GenBank/DDBJ databases">
        <authorList>
            <person name="Varghese N."/>
            <person name="Submissions S."/>
        </authorList>
    </citation>
    <scope>NUCLEOTIDE SEQUENCE [LARGE SCALE GENOMIC DNA]</scope>
    <source>
        <strain evidence="5 6">DSM 100094</strain>
    </source>
</reference>
<dbReference type="EMBL" id="FXTK01000049">
    <property type="protein sequence ID" value="SMO99760.1"/>
    <property type="molecule type" value="Genomic_DNA"/>
</dbReference>
<evidence type="ECO:0000256" key="2">
    <source>
        <dbReference type="ARBA" id="ARBA00023125"/>
    </source>
</evidence>
<protein>
    <submittedName>
        <fullName evidence="5">DNA-binding transcriptional regulator, MarR family</fullName>
    </submittedName>
</protein>
<dbReference type="SMART" id="SM00347">
    <property type="entry name" value="HTH_MARR"/>
    <property type="match status" value="1"/>
</dbReference>
<dbReference type="Pfam" id="PF01047">
    <property type="entry name" value="MarR"/>
    <property type="match status" value="1"/>
</dbReference>
<dbReference type="RefSeq" id="WP_185958788.1">
    <property type="nucleotide sequence ID" value="NZ_FXTK01000049.1"/>
</dbReference>
<dbReference type="GO" id="GO:0003700">
    <property type="term" value="F:DNA-binding transcription factor activity"/>
    <property type="evidence" value="ECO:0007669"/>
    <property type="project" value="InterPro"/>
</dbReference>
<evidence type="ECO:0000313" key="5">
    <source>
        <dbReference type="EMBL" id="SMO99760.1"/>
    </source>
</evidence>
<sequence length="144" mass="15818">MALTALRQIVRNSESSEKAVMRQTGLTPSQLVFMHLLEETGEATAGRIAGMMGITQATATVLIQKLENARVISRRKGEADRRQSWISLTPHGHALLAMAPDSANAQFHQKFAALQRWEQAMLVAALERVAGMMHAAEPDVDNEQ</sequence>
<dbReference type="Proteomes" id="UP000319014">
    <property type="component" value="Unassembled WGS sequence"/>
</dbReference>
<name>A0A521FVR2_9RHOB</name>
<gene>
    <name evidence="5" type="ORF">SAMN06265221_1495</name>
</gene>
<accession>A0A521FVR2</accession>
<dbReference type="PANTHER" id="PTHR42756:SF1">
    <property type="entry name" value="TRANSCRIPTIONAL REPRESSOR OF EMRAB OPERON"/>
    <property type="match status" value="1"/>
</dbReference>
<evidence type="ECO:0000259" key="4">
    <source>
        <dbReference type="PROSITE" id="PS50995"/>
    </source>
</evidence>
<keyword evidence="1" id="KW-0805">Transcription regulation</keyword>
<proteinExistence type="predicted"/>
<dbReference type="SUPFAM" id="SSF46785">
    <property type="entry name" value="Winged helix' DNA-binding domain"/>
    <property type="match status" value="1"/>
</dbReference>
<dbReference type="Gene3D" id="1.10.10.10">
    <property type="entry name" value="Winged helix-like DNA-binding domain superfamily/Winged helix DNA-binding domain"/>
    <property type="match status" value="1"/>
</dbReference>
<dbReference type="InterPro" id="IPR000835">
    <property type="entry name" value="HTH_MarR-typ"/>
</dbReference>
<keyword evidence="6" id="KW-1185">Reference proteome</keyword>
<dbReference type="GO" id="GO:0003677">
    <property type="term" value="F:DNA binding"/>
    <property type="evidence" value="ECO:0007669"/>
    <property type="project" value="UniProtKB-KW"/>
</dbReference>
<dbReference type="InterPro" id="IPR036390">
    <property type="entry name" value="WH_DNA-bd_sf"/>
</dbReference>
<dbReference type="InterPro" id="IPR036388">
    <property type="entry name" value="WH-like_DNA-bd_sf"/>
</dbReference>